<feature type="chain" id="PRO_5045761482" evidence="3">
    <location>
        <begin position="24"/>
        <end position="255"/>
    </location>
</feature>
<evidence type="ECO:0000313" key="5">
    <source>
        <dbReference type="Proteomes" id="UP001160550"/>
    </source>
</evidence>
<dbReference type="Proteomes" id="UP001160550">
    <property type="component" value="Unassembled WGS sequence"/>
</dbReference>
<sequence length="255" mass="29157">MTRQLRGLLLLVPLLACTGVSRAQVIEEYEYRPDQVYPVRTGLGITTQIELSPHEDILDYSTGFSGGWDLSRRDNVFYLKPKNVDVDTNLMVRTAAHAYIFELKVVAADWRRLEQAKAAGVQYRIRFRYPSDTAFGGAQAEAAQPQAADELSTRLHPDRHYHFNYEYAHRKRDPGWLVPATVYDDMRFTYIRMGDRTRFPSGNFPAVFARDSERGEEFVVNSTVEGDTIVVHGTYPYLVLRHGDHVVGLRRSPES</sequence>
<organism evidence="4 5">
    <name type="scientific">Luteimonas composti</name>
    <dbReference type="NCBI Taxonomy" id="398257"/>
    <lineage>
        <taxon>Bacteria</taxon>
        <taxon>Pseudomonadati</taxon>
        <taxon>Pseudomonadota</taxon>
        <taxon>Gammaproteobacteria</taxon>
        <taxon>Lysobacterales</taxon>
        <taxon>Lysobacteraceae</taxon>
        <taxon>Luteimonas</taxon>
    </lineage>
</organism>
<proteinExistence type="inferred from homology"/>
<comment type="caution">
    <text evidence="4">The sequence shown here is derived from an EMBL/GenBank/DDBJ whole genome shotgun (WGS) entry which is preliminary data.</text>
</comment>
<evidence type="ECO:0000256" key="3">
    <source>
        <dbReference type="SAM" id="SignalP"/>
    </source>
</evidence>
<gene>
    <name evidence="4" type="ORF">QF205_08440</name>
</gene>
<dbReference type="CDD" id="cd06911">
    <property type="entry name" value="VirB9_CagX_TrbG"/>
    <property type="match status" value="1"/>
</dbReference>
<feature type="signal peptide" evidence="3">
    <location>
        <begin position="1"/>
        <end position="23"/>
    </location>
</feature>
<comment type="similarity">
    <text evidence="1">Belongs to the TrbG/VirB9 family.</text>
</comment>
<dbReference type="Gene3D" id="2.60.40.2500">
    <property type="match status" value="1"/>
</dbReference>
<evidence type="ECO:0000256" key="2">
    <source>
        <dbReference type="ARBA" id="ARBA00022729"/>
    </source>
</evidence>
<reference evidence="4" key="2">
    <citation type="submission" date="2023-04" db="EMBL/GenBank/DDBJ databases">
        <authorList>
            <person name="Sun J.-Q."/>
        </authorList>
    </citation>
    <scope>NUCLEOTIDE SEQUENCE</scope>
    <source>
        <strain evidence="4">CC-YY355</strain>
    </source>
</reference>
<accession>A0ABT6MR35</accession>
<keyword evidence="2 3" id="KW-0732">Signal</keyword>
<evidence type="ECO:0000256" key="1">
    <source>
        <dbReference type="ARBA" id="ARBA00006135"/>
    </source>
</evidence>
<evidence type="ECO:0000313" key="4">
    <source>
        <dbReference type="EMBL" id="MDH7453097.1"/>
    </source>
</evidence>
<protein>
    <submittedName>
        <fullName evidence="4">TrbG/VirB9 family P-type conjugative transfer protein</fullName>
    </submittedName>
</protein>
<name>A0ABT6MR35_9GAMM</name>
<keyword evidence="5" id="KW-1185">Reference proteome</keyword>
<dbReference type="InterPro" id="IPR033645">
    <property type="entry name" value="VirB9/CagX/TrbG_C"/>
</dbReference>
<dbReference type="InterPro" id="IPR010258">
    <property type="entry name" value="Conjugal_tfr_TrbG/VirB9/CagX"/>
</dbReference>
<dbReference type="Pfam" id="PF03524">
    <property type="entry name" value="CagX"/>
    <property type="match status" value="1"/>
</dbReference>
<reference evidence="4" key="1">
    <citation type="journal article" date="2007" name="Int. J. Syst. Evol. Microbiol.">
        <title>Luteimonas composti sp. nov., a moderately thermophilic bacterium isolated from food waste.</title>
        <authorList>
            <person name="Young C.C."/>
            <person name="Kampfer P."/>
            <person name="Chen W.M."/>
            <person name="Yen W.S."/>
            <person name="Arun A.B."/>
            <person name="Lai W.A."/>
            <person name="Shen F.T."/>
            <person name="Rekha P.D."/>
            <person name="Lin K.Y."/>
            <person name="Chou J.H."/>
        </authorList>
    </citation>
    <scope>NUCLEOTIDE SEQUENCE</scope>
    <source>
        <strain evidence="4">CC-YY355</strain>
    </source>
</reference>
<dbReference type="InterPro" id="IPR038161">
    <property type="entry name" value="VirB9/CagX/TrbG_C_sf"/>
</dbReference>
<dbReference type="EMBL" id="JARYGX010000018">
    <property type="protein sequence ID" value="MDH7453097.1"/>
    <property type="molecule type" value="Genomic_DNA"/>
</dbReference>